<dbReference type="SUPFAM" id="SSF52047">
    <property type="entry name" value="RNI-like"/>
    <property type="match status" value="2"/>
</dbReference>
<evidence type="ECO:0000313" key="3">
    <source>
        <dbReference type="Proteomes" id="UP000654075"/>
    </source>
</evidence>
<proteinExistence type="predicted"/>
<feature type="compositionally biased region" description="Low complexity" evidence="1">
    <location>
        <begin position="741"/>
        <end position="751"/>
    </location>
</feature>
<feature type="region of interest" description="Disordered" evidence="1">
    <location>
        <begin position="689"/>
        <end position="752"/>
    </location>
</feature>
<dbReference type="InterPro" id="IPR052394">
    <property type="entry name" value="LRR-containing"/>
</dbReference>
<feature type="compositionally biased region" description="Basic and acidic residues" evidence="1">
    <location>
        <begin position="689"/>
        <end position="702"/>
    </location>
</feature>
<dbReference type="InterPro" id="IPR032675">
    <property type="entry name" value="LRR_dom_sf"/>
</dbReference>
<name>A0A813HG63_POLGL</name>
<dbReference type="AlphaFoldDB" id="A0A813HG63"/>
<protein>
    <submittedName>
        <fullName evidence="2">Uncharacterized protein</fullName>
    </submittedName>
</protein>
<dbReference type="PANTHER" id="PTHR24114">
    <property type="entry name" value="LEUCINE RICH REPEAT FAMILY PROTEIN"/>
    <property type="match status" value="1"/>
</dbReference>
<reference evidence="2" key="1">
    <citation type="submission" date="2021-02" db="EMBL/GenBank/DDBJ databases">
        <authorList>
            <person name="Dougan E. K."/>
            <person name="Rhodes N."/>
            <person name="Thang M."/>
            <person name="Chan C."/>
        </authorList>
    </citation>
    <scope>NUCLEOTIDE SEQUENCE</scope>
</reference>
<accession>A0A813HG63</accession>
<comment type="caution">
    <text evidence="2">The sequence shown here is derived from an EMBL/GenBank/DDBJ whole genome shotgun (WGS) entry which is preliminary data.</text>
</comment>
<gene>
    <name evidence="2" type="ORF">PGLA1383_LOCUS52375</name>
</gene>
<organism evidence="2 3">
    <name type="scientific">Polarella glacialis</name>
    <name type="common">Dinoflagellate</name>
    <dbReference type="NCBI Taxonomy" id="89957"/>
    <lineage>
        <taxon>Eukaryota</taxon>
        <taxon>Sar</taxon>
        <taxon>Alveolata</taxon>
        <taxon>Dinophyceae</taxon>
        <taxon>Suessiales</taxon>
        <taxon>Suessiaceae</taxon>
        <taxon>Polarella</taxon>
    </lineage>
</organism>
<evidence type="ECO:0000256" key="1">
    <source>
        <dbReference type="SAM" id="MobiDB-lite"/>
    </source>
</evidence>
<dbReference type="EMBL" id="CAJNNV010031588">
    <property type="protein sequence ID" value="CAE8636972.1"/>
    <property type="molecule type" value="Genomic_DNA"/>
</dbReference>
<keyword evidence="3" id="KW-1185">Reference proteome</keyword>
<dbReference type="Gene3D" id="3.80.10.10">
    <property type="entry name" value="Ribonuclease Inhibitor"/>
    <property type="match status" value="4"/>
</dbReference>
<dbReference type="OrthoDB" id="120976at2759"/>
<evidence type="ECO:0000313" key="2">
    <source>
        <dbReference type="EMBL" id="CAE8636972.1"/>
    </source>
</evidence>
<sequence>MEDAVRHVDSTEELIHILNANGPGLQKVHARLGLDDDGESLGAHSCCRDCVRLALGLANNTSVKSLELSSKRANGCLLMAAAEALKLNATLQSCTMDCSDTSIGDETGVAMAEAIKQNITLQSFRMDCRASAIGDETGVAMAEALKQNITLQSFRMDCSDTSIGDETGVAMAEAIKQNITLQSFNMDFYSYYSTSLGDVTGVAMAEAIKQNITLQSFRMVCRSTSIGDKTGVAIAEAIKQNITLQSFTMDCRASAIGDVTGVAMAEALKQNITLQSFRMDCIDTSIGDVTGVAMAEALKQNITLQSFRMDCRASAIGDETGVAMAEALKQNITLQSFRMDCSDTSIGDETGVAMAEAIKQNITLQSFNMDFYSYYSTSLGDVTGVAMAEAIKQNITLQSFTMVCFGTSIGDETGVAMAEAIKQNITLQNITIDCRATSIGGETRAALEEAITQATQRNQALRAQRHCLARLARWSGDTGFQSLSEGEFRKRVFQFFLPPGCKLMPVDFLNPQRVTQTRGEVAGAACAEMRAHHEVAAVASAGAGSAQSEGTVLDPAKEEQLGLALEQSMADATDRENSDLADAIMRSKSDTPLRLHENSVVVLRLTRHAQAAEVAHEIFQSPDLEKCRAMVLEAGCELRPEWAGGAWLLLPLTREQFEEAGLETTPVHIIALSRDEDALRMALKAVPKEKRPKLRTENHDADGPCGASQRADAGSDDEESMARQVGTGMSQEHREEEECFAGAASRAGSSGDRIEIAVERTFVHFPIPREDQASSVCKSAP</sequence>
<dbReference type="PANTHER" id="PTHR24114:SF50">
    <property type="entry name" value="RNI-LIKE PROTEIN"/>
    <property type="match status" value="1"/>
</dbReference>
<dbReference type="Proteomes" id="UP000654075">
    <property type="component" value="Unassembled WGS sequence"/>
</dbReference>